<dbReference type="WBParaSite" id="JU765_v2.g15131.t1">
    <property type="protein sequence ID" value="JU765_v2.g15131.t1"/>
    <property type="gene ID" value="JU765_v2.g15131"/>
</dbReference>
<sequence>MFTTFFIVRGIFESCFIVGCFFCGRKALDKTMNLAALIFLILHFSFRGGYSGFYCLENGLDWRNPNELPKEMTTEQVFRARITIYATLGGIGTIFMIVPFILRIGYLRYK</sequence>
<dbReference type="Proteomes" id="UP000887576">
    <property type="component" value="Unplaced"/>
</dbReference>
<accession>A0AC34QCP4</accession>
<name>A0AC34QCP4_9BILA</name>
<protein>
    <submittedName>
        <fullName evidence="2">Uncharacterized protein</fullName>
    </submittedName>
</protein>
<evidence type="ECO:0000313" key="1">
    <source>
        <dbReference type="Proteomes" id="UP000887576"/>
    </source>
</evidence>
<proteinExistence type="predicted"/>
<organism evidence="1 2">
    <name type="scientific">Panagrolaimus sp. JU765</name>
    <dbReference type="NCBI Taxonomy" id="591449"/>
    <lineage>
        <taxon>Eukaryota</taxon>
        <taxon>Metazoa</taxon>
        <taxon>Ecdysozoa</taxon>
        <taxon>Nematoda</taxon>
        <taxon>Chromadorea</taxon>
        <taxon>Rhabditida</taxon>
        <taxon>Tylenchina</taxon>
        <taxon>Panagrolaimomorpha</taxon>
        <taxon>Panagrolaimoidea</taxon>
        <taxon>Panagrolaimidae</taxon>
        <taxon>Panagrolaimus</taxon>
    </lineage>
</organism>
<reference evidence="2" key="1">
    <citation type="submission" date="2022-11" db="UniProtKB">
        <authorList>
            <consortium name="WormBaseParasite"/>
        </authorList>
    </citation>
    <scope>IDENTIFICATION</scope>
</reference>
<evidence type="ECO:0000313" key="2">
    <source>
        <dbReference type="WBParaSite" id="JU765_v2.g15131.t1"/>
    </source>
</evidence>